<evidence type="ECO:0000313" key="1">
    <source>
        <dbReference type="EMBL" id="KAI0028665.1"/>
    </source>
</evidence>
<accession>A0ACB8QAG8</accession>
<comment type="caution">
    <text evidence="1">The sequence shown here is derived from an EMBL/GenBank/DDBJ whole genome shotgun (WGS) entry which is preliminary data.</text>
</comment>
<keyword evidence="2" id="KW-1185">Reference proteome</keyword>
<name>A0ACB8QAG8_9AGAM</name>
<dbReference type="EMBL" id="MU273732">
    <property type="protein sequence ID" value="KAI0028665.1"/>
    <property type="molecule type" value="Genomic_DNA"/>
</dbReference>
<evidence type="ECO:0000313" key="2">
    <source>
        <dbReference type="Proteomes" id="UP000814128"/>
    </source>
</evidence>
<dbReference type="Proteomes" id="UP000814128">
    <property type="component" value="Unassembled WGS sequence"/>
</dbReference>
<protein>
    <submittedName>
        <fullName evidence="1">Uncharacterized protein</fullName>
    </submittedName>
</protein>
<organism evidence="1 2">
    <name type="scientific">Vararia minispora EC-137</name>
    <dbReference type="NCBI Taxonomy" id="1314806"/>
    <lineage>
        <taxon>Eukaryota</taxon>
        <taxon>Fungi</taxon>
        <taxon>Dikarya</taxon>
        <taxon>Basidiomycota</taxon>
        <taxon>Agaricomycotina</taxon>
        <taxon>Agaricomycetes</taxon>
        <taxon>Russulales</taxon>
        <taxon>Lachnocladiaceae</taxon>
        <taxon>Vararia</taxon>
    </lineage>
</organism>
<reference evidence="1" key="1">
    <citation type="submission" date="2021-02" db="EMBL/GenBank/DDBJ databases">
        <authorList>
            <consortium name="DOE Joint Genome Institute"/>
            <person name="Ahrendt S."/>
            <person name="Looney B.P."/>
            <person name="Miyauchi S."/>
            <person name="Morin E."/>
            <person name="Drula E."/>
            <person name="Courty P.E."/>
            <person name="Chicoki N."/>
            <person name="Fauchery L."/>
            <person name="Kohler A."/>
            <person name="Kuo A."/>
            <person name="Labutti K."/>
            <person name="Pangilinan J."/>
            <person name="Lipzen A."/>
            <person name="Riley R."/>
            <person name="Andreopoulos W."/>
            <person name="He G."/>
            <person name="Johnson J."/>
            <person name="Barry K.W."/>
            <person name="Grigoriev I.V."/>
            <person name="Nagy L."/>
            <person name="Hibbett D."/>
            <person name="Henrissat B."/>
            <person name="Matheny P.B."/>
            <person name="Labbe J."/>
            <person name="Martin F."/>
        </authorList>
    </citation>
    <scope>NUCLEOTIDE SEQUENCE</scope>
    <source>
        <strain evidence="1">EC-137</strain>
    </source>
</reference>
<sequence length="398" mass="42949">MASSFPISAVDELRVKVQYFGTWGFPDIMETVLFSAFPTFVLARRLTVPPAAFFTVVIGVSTYTLLEKGLHARVNQVLLAASLTMYAMSAAAWAGHLRILWQDINIALSTTLATAVDAGLVPVEVAQYTRDVPFILLHVCTNVVNVLLGDSIALWRAYAIWGSPRWMLVLSCGLIFTLLCLHIFNAVVYVALDLPTAPADLRYLGDLDGHGGTVICAVTMTWTAFCNVLATALIAHKAWEHWRAIRELLNRSSRRSSVGRIFSILIESGLVYSALWCVNIGASCPGGIHGPVQYYWPLVMSQISGMYPTLIVVIVALRQSQLEHDASDGGADPRRASLAHAPAVTTLSLHFASNPAPGSDTIISSMHDSASTPRDRSADGDKEKKAGQGAGLAGVEDV</sequence>
<gene>
    <name evidence="1" type="ORF">K488DRAFT_89518</name>
</gene>
<reference evidence="1" key="2">
    <citation type="journal article" date="2022" name="New Phytol.">
        <title>Evolutionary transition to the ectomycorrhizal habit in the genomes of a hyperdiverse lineage of mushroom-forming fungi.</title>
        <authorList>
            <person name="Looney B."/>
            <person name="Miyauchi S."/>
            <person name="Morin E."/>
            <person name="Drula E."/>
            <person name="Courty P.E."/>
            <person name="Kohler A."/>
            <person name="Kuo A."/>
            <person name="LaButti K."/>
            <person name="Pangilinan J."/>
            <person name="Lipzen A."/>
            <person name="Riley R."/>
            <person name="Andreopoulos W."/>
            <person name="He G."/>
            <person name="Johnson J."/>
            <person name="Nolan M."/>
            <person name="Tritt A."/>
            <person name="Barry K.W."/>
            <person name="Grigoriev I.V."/>
            <person name="Nagy L.G."/>
            <person name="Hibbett D."/>
            <person name="Henrissat B."/>
            <person name="Matheny P.B."/>
            <person name="Labbe J."/>
            <person name="Martin F.M."/>
        </authorList>
    </citation>
    <scope>NUCLEOTIDE SEQUENCE</scope>
    <source>
        <strain evidence="1">EC-137</strain>
    </source>
</reference>
<proteinExistence type="predicted"/>